<organism evidence="2 3">
    <name type="scientific">Hanamia caeni</name>
    <dbReference type="NCBI Taxonomy" id="2294116"/>
    <lineage>
        <taxon>Bacteria</taxon>
        <taxon>Pseudomonadati</taxon>
        <taxon>Bacteroidota</taxon>
        <taxon>Chitinophagia</taxon>
        <taxon>Chitinophagales</taxon>
        <taxon>Chitinophagaceae</taxon>
        <taxon>Hanamia</taxon>
    </lineage>
</organism>
<keyword evidence="2" id="KW-0238">DNA-binding</keyword>
<evidence type="ECO:0000313" key="2">
    <source>
        <dbReference type="EMBL" id="RNI40203.1"/>
    </source>
</evidence>
<dbReference type="Proteomes" id="UP000267223">
    <property type="component" value="Unassembled WGS sequence"/>
</dbReference>
<dbReference type="SUPFAM" id="SSF46955">
    <property type="entry name" value="Putative DNA-binding domain"/>
    <property type="match status" value="1"/>
</dbReference>
<feature type="compositionally biased region" description="Low complexity" evidence="1">
    <location>
        <begin position="1"/>
        <end position="12"/>
    </location>
</feature>
<accession>A0A3M9NSL3</accession>
<dbReference type="EMBL" id="RJJR01000001">
    <property type="protein sequence ID" value="RNI40203.1"/>
    <property type="molecule type" value="Genomic_DNA"/>
</dbReference>
<dbReference type="AlphaFoldDB" id="A0A3M9NSL3"/>
<gene>
    <name evidence="2" type="ORF">EFY79_02590</name>
</gene>
<dbReference type="InterPro" id="IPR009061">
    <property type="entry name" value="DNA-bd_dom_put_sf"/>
</dbReference>
<reference evidence="2 3" key="1">
    <citation type="submission" date="2018-11" db="EMBL/GenBank/DDBJ databases">
        <title>Draft genome sequence of Ferruginibacter sp. BO-59.</title>
        <authorList>
            <person name="Im W.T."/>
        </authorList>
    </citation>
    <scope>NUCLEOTIDE SEQUENCE [LARGE SCALE GENOMIC DNA]</scope>
    <source>
        <strain evidence="2 3">BO-59</strain>
    </source>
</reference>
<comment type="caution">
    <text evidence="2">The sequence shown here is derived from an EMBL/GenBank/DDBJ whole genome shotgun (WGS) entry which is preliminary data.</text>
</comment>
<evidence type="ECO:0000256" key="1">
    <source>
        <dbReference type="SAM" id="MobiDB-lite"/>
    </source>
</evidence>
<keyword evidence="3" id="KW-1185">Reference proteome</keyword>
<protein>
    <submittedName>
        <fullName evidence="2">DNA-binding protein</fullName>
    </submittedName>
</protein>
<sequence>MRKQNVTATKTVSQKKKTTSARLSNFKPTSEELSKAMAVKLAMSKDAALIKSLKLEEEQDKFKPIVFSDTWYEWSVLAQKLHVHPKTLGKWLKNGWLAYSAVGKICIINKADLEEMLLQFRKPSIWVLIGIIQIFGELLEVTTFE</sequence>
<proteinExistence type="predicted"/>
<dbReference type="RefSeq" id="WP_123119094.1">
    <property type="nucleotide sequence ID" value="NZ_RJJR01000001.1"/>
</dbReference>
<name>A0A3M9NSL3_9BACT</name>
<evidence type="ECO:0000313" key="3">
    <source>
        <dbReference type="Proteomes" id="UP000267223"/>
    </source>
</evidence>
<dbReference type="GO" id="GO:0003677">
    <property type="term" value="F:DNA binding"/>
    <property type="evidence" value="ECO:0007669"/>
    <property type="project" value="UniProtKB-KW"/>
</dbReference>
<feature type="region of interest" description="Disordered" evidence="1">
    <location>
        <begin position="1"/>
        <end position="21"/>
    </location>
</feature>